<protein>
    <recommendedName>
        <fullName evidence="5">Cell division protein FtsL</fullName>
    </recommendedName>
</protein>
<gene>
    <name evidence="3" type="ORF">CA267_010910</name>
</gene>
<keyword evidence="2" id="KW-0732">Signal</keyword>
<dbReference type="RefSeq" id="WP_075607452.1">
    <property type="nucleotide sequence ID" value="NZ_CP052766.1"/>
</dbReference>
<feature type="signal peptide" evidence="2">
    <location>
        <begin position="1"/>
        <end position="19"/>
    </location>
</feature>
<name>A0A6M4MF64_9ALTE</name>
<keyword evidence="1" id="KW-0175">Coiled coil</keyword>
<feature type="chain" id="PRO_5028844968" description="Cell division protein FtsL" evidence="2">
    <location>
        <begin position="20"/>
        <end position="78"/>
    </location>
</feature>
<accession>A0A6M4MF64</accession>
<reference evidence="3 4" key="2">
    <citation type="submission" date="2020-04" db="EMBL/GenBank/DDBJ databases">
        <title>Complete genome sequence of Alteromonas pelagimontana 5.12T.</title>
        <authorList>
            <person name="Sinha R.K."/>
            <person name="Krishnan K.P."/>
            <person name="Kurian J.P."/>
        </authorList>
    </citation>
    <scope>NUCLEOTIDE SEQUENCE [LARGE SCALE GENOMIC DNA]</scope>
    <source>
        <strain evidence="3 4">5.12</strain>
    </source>
</reference>
<evidence type="ECO:0000313" key="3">
    <source>
        <dbReference type="EMBL" id="QJR81255.1"/>
    </source>
</evidence>
<evidence type="ECO:0000313" key="4">
    <source>
        <dbReference type="Proteomes" id="UP000219285"/>
    </source>
</evidence>
<reference evidence="4" key="1">
    <citation type="submission" date="2014-12" db="EMBL/GenBank/DDBJ databases">
        <title>Complete genome sequence of a multi-drug resistant Klebsiella pneumoniae.</title>
        <authorList>
            <person name="Hua X."/>
            <person name="Chen Q."/>
            <person name="Li X."/>
            <person name="Feng Y."/>
            <person name="Ruan Z."/>
            <person name="Yu Y."/>
        </authorList>
    </citation>
    <scope>NUCLEOTIDE SEQUENCE [LARGE SCALE GENOMIC DNA]</scope>
    <source>
        <strain evidence="4">5.12</strain>
    </source>
</reference>
<dbReference type="EMBL" id="CP052766">
    <property type="protein sequence ID" value="QJR81255.1"/>
    <property type="molecule type" value="Genomic_DNA"/>
</dbReference>
<feature type="coiled-coil region" evidence="1">
    <location>
        <begin position="25"/>
        <end position="66"/>
    </location>
</feature>
<evidence type="ECO:0000256" key="1">
    <source>
        <dbReference type="SAM" id="Coils"/>
    </source>
</evidence>
<organism evidence="3 4">
    <name type="scientific">Alteromonas pelagimontana</name>
    <dbReference type="NCBI Taxonomy" id="1858656"/>
    <lineage>
        <taxon>Bacteria</taxon>
        <taxon>Pseudomonadati</taxon>
        <taxon>Pseudomonadota</taxon>
        <taxon>Gammaproteobacteria</taxon>
        <taxon>Alteromonadales</taxon>
        <taxon>Alteromonadaceae</taxon>
        <taxon>Alteromonas/Salinimonas group</taxon>
        <taxon>Alteromonas</taxon>
    </lineage>
</organism>
<dbReference type="Proteomes" id="UP000219285">
    <property type="component" value="Chromosome"/>
</dbReference>
<evidence type="ECO:0008006" key="5">
    <source>
        <dbReference type="Google" id="ProtNLM"/>
    </source>
</evidence>
<dbReference type="AlphaFoldDB" id="A0A6M4MF64"/>
<evidence type="ECO:0000256" key="2">
    <source>
        <dbReference type="SAM" id="SignalP"/>
    </source>
</evidence>
<proteinExistence type="predicted"/>
<dbReference type="KEGG" id="apel:CA267_010910"/>
<sequence length="78" mass="8880">MKKLAKNIAASAAFVTVIALQFAVMDKLNDNNEALSLQVNHLQNRVDKVNVSNERLVSKIEKMEEQMNLKPRQLLSMR</sequence>
<keyword evidence="4" id="KW-1185">Reference proteome</keyword>